<dbReference type="Proteomes" id="UP000315003">
    <property type="component" value="Chromosome"/>
</dbReference>
<proteinExistence type="predicted"/>
<accession>A0A517SUY7</accession>
<dbReference type="AlphaFoldDB" id="A0A517SUY7"/>
<gene>
    <name evidence="1" type="ORF">SV7mr_24550</name>
</gene>
<name>A0A517SUY7_9BACT</name>
<evidence type="ECO:0000313" key="1">
    <source>
        <dbReference type="EMBL" id="QDT59941.1"/>
    </source>
</evidence>
<protein>
    <submittedName>
        <fullName evidence="1">Uncharacterized protein</fullName>
    </submittedName>
</protein>
<dbReference type="RefSeq" id="WP_145272126.1">
    <property type="nucleotide sequence ID" value="NZ_CP036272.1"/>
</dbReference>
<keyword evidence="2" id="KW-1185">Reference proteome</keyword>
<reference evidence="1 2" key="1">
    <citation type="submission" date="2019-02" db="EMBL/GenBank/DDBJ databases">
        <title>Deep-cultivation of Planctomycetes and their phenomic and genomic characterization uncovers novel biology.</title>
        <authorList>
            <person name="Wiegand S."/>
            <person name="Jogler M."/>
            <person name="Boedeker C."/>
            <person name="Pinto D."/>
            <person name="Vollmers J."/>
            <person name="Rivas-Marin E."/>
            <person name="Kohn T."/>
            <person name="Peeters S.H."/>
            <person name="Heuer A."/>
            <person name="Rast P."/>
            <person name="Oberbeckmann S."/>
            <person name="Bunk B."/>
            <person name="Jeske O."/>
            <person name="Meyerdierks A."/>
            <person name="Storesund J.E."/>
            <person name="Kallscheuer N."/>
            <person name="Luecker S."/>
            <person name="Lage O.M."/>
            <person name="Pohl T."/>
            <person name="Merkel B.J."/>
            <person name="Hornburger P."/>
            <person name="Mueller R.-W."/>
            <person name="Bruemmer F."/>
            <person name="Labrenz M."/>
            <person name="Spormann A.M."/>
            <person name="Op den Camp H."/>
            <person name="Overmann J."/>
            <person name="Amann R."/>
            <person name="Jetten M.S.M."/>
            <person name="Mascher T."/>
            <person name="Medema M.H."/>
            <person name="Devos D.P."/>
            <person name="Kaster A.-K."/>
            <person name="Ovreas L."/>
            <person name="Rohde M."/>
            <person name="Galperin M.Y."/>
            <person name="Jogler C."/>
        </authorList>
    </citation>
    <scope>NUCLEOTIDE SEQUENCE [LARGE SCALE GENOMIC DNA]</scope>
    <source>
        <strain evidence="1 2">SV_7m_r</strain>
    </source>
</reference>
<dbReference type="EMBL" id="CP036272">
    <property type="protein sequence ID" value="QDT59941.1"/>
    <property type="molecule type" value="Genomic_DNA"/>
</dbReference>
<evidence type="ECO:0000313" key="2">
    <source>
        <dbReference type="Proteomes" id="UP000315003"/>
    </source>
</evidence>
<sequence>MADEIKIQEIVEFLLKHGDGYDADEAREAAKQSIEEGQPVVETMCLQMLAEHVLARIHDPSWIISRANEPDCEDSELLKRLLDSGASAADLALFARMSQREYLSNLGCILDGAGLYDTPSLPHEEFRIFAVNDEDQPTAMIDELHESLGFSGLETEMELSRQAERDSDNAGS</sequence>
<organism evidence="1 2">
    <name type="scientific">Stieleria bergensis</name>
    <dbReference type="NCBI Taxonomy" id="2528025"/>
    <lineage>
        <taxon>Bacteria</taxon>
        <taxon>Pseudomonadati</taxon>
        <taxon>Planctomycetota</taxon>
        <taxon>Planctomycetia</taxon>
        <taxon>Pirellulales</taxon>
        <taxon>Pirellulaceae</taxon>
        <taxon>Stieleria</taxon>
    </lineage>
</organism>